<dbReference type="EMBL" id="SRJC01000001">
    <property type="protein sequence ID" value="TGB04596.1"/>
    <property type="molecule type" value="Genomic_DNA"/>
</dbReference>
<dbReference type="Gene3D" id="1.10.357.10">
    <property type="entry name" value="Tetracycline Repressor, domain 2"/>
    <property type="match status" value="1"/>
</dbReference>
<dbReference type="GO" id="GO:0003677">
    <property type="term" value="F:DNA binding"/>
    <property type="evidence" value="ECO:0007669"/>
    <property type="project" value="UniProtKB-UniRule"/>
</dbReference>
<evidence type="ECO:0000313" key="5">
    <source>
        <dbReference type="EMBL" id="TGB04596.1"/>
    </source>
</evidence>
<dbReference type="PROSITE" id="PS50977">
    <property type="entry name" value="HTH_TETR_2"/>
    <property type="match status" value="1"/>
</dbReference>
<dbReference type="OrthoDB" id="153047at2"/>
<evidence type="ECO:0000259" key="4">
    <source>
        <dbReference type="PROSITE" id="PS50977"/>
    </source>
</evidence>
<dbReference type="RefSeq" id="WP_079480024.1">
    <property type="nucleotide sequence ID" value="NZ_FVYZ01000004.1"/>
</dbReference>
<dbReference type="InterPro" id="IPR009057">
    <property type="entry name" value="Homeodomain-like_sf"/>
</dbReference>
<accession>A0A4Z0H5W5</accession>
<gene>
    <name evidence="5" type="ORF">E4663_06285</name>
</gene>
<evidence type="ECO:0000256" key="2">
    <source>
        <dbReference type="ARBA" id="ARBA00023125"/>
    </source>
</evidence>
<name>A0A4Z0H5W5_9BACI</name>
<keyword evidence="1" id="KW-0678">Repressor</keyword>
<reference evidence="5 6" key="1">
    <citation type="journal article" date="2003" name="Int. J. Syst. Evol. Microbiol.">
        <title>Halobacillus salinus sp. nov., isolated from a salt lake on the coast of the East Sea in Korea.</title>
        <authorList>
            <person name="Yoon J.H."/>
            <person name="Kang K.H."/>
            <person name="Park Y.H."/>
        </authorList>
    </citation>
    <scope>NUCLEOTIDE SEQUENCE [LARGE SCALE GENOMIC DNA]</scope>
    <source>
        <strain evidence="5 6">HSL-3</strain>
    </source>
</reference>
<dbReference type="AlphaFoldDB" id="A0A4Z0H5W5"/>
<dbReference type="Proteomes" id="UP000297982">
    <property type="component" value="Unassembled WGS sequence"/>
</dbReference>
<evidence type="ECO:0000256" key="1">
    <source>
        <dbReference type="ARBA" id="ARBA00022491"/>
    </source>
</evidence>
<evidence type="ECO:0000313" key="6">
    <source>
        <dbReference type="Proteomes" id="UP000297982"/>
    </source>
</evidence>
<organism evidence="5 6">
    <name type="scientific">Halobacillus salinus</name>
    <dbReference type="NCBI Taxonomy" id="192814"/>
    <lineage>
        <taxon>Bacteria</taxon>
        <taxon>Bacillati</taxon>
        <taxon>Bacillota</taxon>
        <taxon>Bacilli</taxon>
        <taxon>Bacillales</taxon>
        <taxon>Bacillaceae</taxon>
        <taxon>Halobacillus</taxon>
    </lineage>
</organism>
<dbReference type="PANTHER" id="PTHR43479:SF11">
    <property type="entry name" value="ACREF_ENVCD OPERON REPRESSOR-RELATED"/>
    <property type="match status" value="1"/>
</dbReference>
<evidence type="ECO:0000256" key="3">
    <source>
        <dbReference type="PROSITE-ProRule" id="PRU00335"/>
    </source>
</evidence>
<keyword evidence="2 3" id="KW-0238">DNA-binding</keyword>
<feature type="domain" description="HTH tetR-type" evidence="4">
    <location>
        <begin position="6"/>
        <end position="66"/>
    </location>
</feature>
<proteinExistence type="predicted"/>
<comment type="caution">
    <text evidence="5">The sequence shown here is derived from an EMBL/GenBank/DDBJ whole genome shotgun (WGS) entry which is preliminary data.</text>
</comment>
<sequence>MGRKKVLTKCEIFEVTKNILKEEGLHGVHFKNISEKLEVGRSTLYEYFSNKDDLLLAYMQNLMKEMNDKVNGIEDDLPPNEKLYHLLLILLEHSQLHQIDQMIRDVQSSNKHAADFYREQLHADLMHTYSLMTNWIEEAKDQRIWKTTIDSSLIGDLMFHSILFPNRDRLGVETMARQLFEMIEKGMVNRSVN</sequence>
<dbReference type="PRINTS" id="PR00455">
    <property type="entry name" value="HTHTETR"/>
</dbReference>
<dbReference type="Pfam" id="PF00440">
    <property type="entry name" value="TetR_N"/>
    <property type="match status" value="1"/>
</dbReference>
<feature type="DNA-binding region" description="H-T-H motif" evidence="3">
    <location>
        <begin position="29"/>
        <end position="48"/>
    </location>
</feature>
<dbReference type="PANTHER" id="PTHR43479">
    <property type="entry name" value="ACREF/ENVCD OPERON REPRESSOR-RELATED"/>
    <property type="match status" value="1"/>
</dbReference>
<dbReference type="InterPro" id="IPR050624">
    <property type="entry name" value="HTH-type_Tx_Regulator"/>
</dbReference>
<protein>
    <submittedName>
        <fullName evidence="5">TetR/AcrR family transcriptional regulator</fullName>
    </submittedName>
</protein>
<keyword evidence="6" id="KW-1185">Reference proteome</keyword>
<dbReference type="STRING" id="192814.GCA_900166575_01661"/>
<dbReference type="InterPro" id="IPR001647">
    <property type="entry name" value="HTH_TetR"/>
</dbReference>
<dbReference type="SUPFAM" id="SSF46689">
    <property type="entry name" value="Homeodomain-like"/>
    <property type="match status" value="1"/>
</dbReference>